<feature type="signal peptide" evidence="1">
    <location>
        <begin position="1"/>
        <end position="23"/>
    </location>
</feature>
<accession>A0A6B0U4R7</accession>
<sequence>MKTFLQKFFFLWVLFLRHTVLKSRKYVNGPFHVATSVLHPNTTSSERKTTLLCRWSDNVASHHATGIPALVRTNIATGIQTAHYTLRQEFSAPTKR</sequence>
<feature type="chain" id="PRO_5025344661" evidence="1">
    <location>
        <begin position="24"/>
        <end position="96"/>
    </location>
</feature>
<protein>
    <submittedName>
        <fullName evidence="2">Putative secreted protein</fullName>
    </submittedName>
</protein>
<name>A0A6B0U4R7_IXORI</name>
<keyword evidence="1" id="KW-0732">Signal</keyword>
<proteinExistence type="predicted"/>
<evidence type="ECO:0000313" key="2">
    <source>
        <dbReference type="EMBL" id="MXU87489.1"/>
    </source>
</evidence>
<organism evidence="2">
    <name type="scientific">Ixodes ricinus</name>
    <name type="common">Common tick</name>
    <name type="synonym">Acarus ricinus</name>
    <dbReference type="NCBI Taxonomy" id="34613"/>
    <lineage>
        <taxon>Eukaryota</taxon>
        <taxon>Metazoa</taxon>
        <taxon>Ecdysozoa</taxon>
        <taxon>Arthropoda</taxon>
        <taxon>Chelicerata</taxon>
        <taxon>Arachnida</taxon>
        <taxon>Acari</taxon>
        <taxon>Parasitiformes</taxon>
        <taxon>Ixodida</taxon>
        <taxon>Ixodoidea</taxon>
        <taxon>Ixodidae</taxon>
        <taxon>Ixodinae</taxon>
        <taxon>Ixodes</taxon>
    </lineage>
</organism>
<evidence type="ECO:0000256" key="1">
    <source>
        <dbReference type="SAM" id="SignalP"/>
    </source>
</evidence>
<dbReference type="EMBL" id="GIFC01005406">
    <property type="protein sequence ID" value="MXU87489.1"/>
    <property type="molecule type" value="Transcribed_RNA"/>
</dbReference>
<dbReference type="AlphaFoldDB" id="A0A6B0U4R7"/>
<reference evidence="2" key="1">
    <citation type="submission" date="2019-12" db="EMBL/GenBank/DDBJ databases">
        <title>An insight into the sialome of adult female Ixodes ricinus ticks feeding for 6 days.</title>
        <authorList>
            <person name="Perner J."/>
            <person name="Ribeiro J.M.C."/>
        </authorList>
    </citation>
    <scope>NUCLEOTIDE SEQUENCE</scope>
    <source>
        <strain evidence="2">Semi-engorged</strain>
        <tissue evidence="2">Salivary glands</tissue>
    </source>
</reference>